<evidence type="ECO:0000313" key="3">
    <source>
        <dbReference type="Proteomes" id="UP001054252"/>
    </source>
</evidence>
<keyword evidence="1" id="KW-0472">Membrane</keyword>
<dbReference type="AlphaFoldDB" id="A0AAV5KSV2"/>
<dbReference type="Proteomes" id="UP001054252">
    <property type="component" value="Unassembled WGS sequence"/>
</dbReference>
<evidence type="ECO:0000256" key="1">
    <source>
        <dbReference type="SAM" id="Phobius"/>
    </source>
</evidence>
<proteinExistence type="predicted"/>
<gene>
    <name evidence="2" type="ORF">SLEP1_g36866</name>
</gene>
<sequence>MFLPFRAACTGHLFCSLSSPLLLTNGFSIICLTRSAYPAVAARYSTDFPFLLTAYVIAVLPSLFLSRKTASMNSSVMALTIDEEGQILADEINNLTMPMACCYTKDCILLGTYLNASYSCVQLWIHEARIPISLFPIPSVNKLEFPFTKSVSVSPSFFLQELPSAFFLSSQNHL</sequence>
<evidence type="ECO:0000313" key="2">
    <source>
        <dbReference type="EMBL" id="GKV27729.1"/>
    </source>
</evidence>
<name>A0AAV5KSV2_9ROSI</name>
<protein>
    <submittedName>
        <fullName evidence="2">Uncharacterized protein</fullName>
    </submittedName>
</protein>
<keyword evidence="3" id="KW-1185">Reference proteome</keyword>
<organism evidence="2 3">
    <name type="scientific">Rubroshorea leprosula</name>
    <dbReference type="NCBI Taxonomy" id="152421"/>
    <lineage>
        <taxon>Eukaryota</taxon>
        <taxon>Viridiplantae</taxon>
        <taxon>Streptophyta</taxon>
        <taxon>Embryophyta</taxon>
        <taxon>Tracheophyta</taxon>
        <taxon>Spermatophyta</taxon>
        <taxon>Magnoliopsida</taxon>
        <taxon>eudicotyledons</taxon>
        <taxon>Gunneridae</taxon>
        <taxon>Pentapetalae</taxon>
        <taxon>rosids</taxon>
        <taxon>malvids</taxon>
        <taxon>Malvales</taxon>
        <taxon>Dipterocarpaceae</taxon>
        <taxon>Rubroshorea</taxon>
    </lineage>
</organism>
<feature type="transmembrane region" description="Helical" evidence="1">
    <location>
        <begin position="48"/>
        <end position="65"/>
    </location>
</feature>
<keyword evidence="1" id="KW-1133">Transmembrane helix</keyword>
<comment type="caution">
    <text evidence="2">The sequence shown here is derived from an EMBL/GenBank/DDBJ whole genome shotgun (WGS) entry which is preliminary data.</text>
</comment>
<accession>A0AAV5KSV2</accession>
<keyword evidence="1" id="KW-0812">Transmembrane</keyword>
<dbReference type="EMBL" id="BPVZ01000076">
    <property type="protein sequence ID" value="GKV27729.1"/>
    <property type="molecule type" value="Genomic_DNA"/>
</dbReference>
<reference evidence="2 3" key="1">
    <citation type="journal article" date="2021" name="Commun. Biol.">
        <title>The genome of Shorea leprosula (Dipterocarpaceae) highlights the ecological relevance of drought in aseasonal tropical rainforests.</title>
        <authorList>
            <person name="Ng K.K.S."/>
            <person name="Kobayashi M.J."/>
            <person name="Fawcett J.A."/>
            <person name="Hatakeyama M."/>
            <person name="Paape T."/>
            <person name="Ng C.H."/>
            <person name="Ang C.C."/>
            <person name="Tnah L.H."/>
            <person name="Lee C.T."/>
            <person name="Nishiyama T."/>
            <person name="Sese J."/>
            <person name="O'Brien M.J."/>
            <person name="Copetti D."/>
            <person name="Mohd Noor M.I."/>
            <person name="Ong R.C."/>
            <person name="Putra M."/>
            <person name="Sireger I.Z."/>
            <person name="Indrioko S."/>
            <person name="Kosugi Y."/>
            <person name="Izuno A."/>
            <person name="Isagi Y."/>
            <person name="Lee S.L."/>
            <person name="Shimizu K.K."/>
        </authorList>
    </citation>
    <scope>NUCLEOTIDE SEQUENCE [LARGE SCALE GENOMIC DNA]</scope>
    <source>
        <strain evidence="2">214</strain>
    </source>
</reference>